<evidence type="ECO:0000313" key="3">
    <source>
        <dbReference type="EMBL" id="MBB5701874.1"/>
    </source>
</evidence>
<proteinExistence type="predicted"/>
<keyword evidence="2" id="KW-0732">Signal</keyword>
<evidence type="ECO:0000256" key="2">
    <source>
        <dbReference type="SAM" id="SignalP"/>
    </source>
</evidence>
<feature type="coiled-coil region" evidence="1">
    <location>
        <begin position="52"/>
        <end position="115"/>
    </location>
</feature>
<keyword evidence="4" id="KW-1185">Reference proteome</keyword>
<evidence type="ECO:0000256" key="1">
    <source>
        <dbReference type="SAM" id="Coils"/>
    </source>
</evidence>
<feature type="chain" id="PRO_5030675341" evidence="2">
    <location>
        <begin position="27"/>
        <end position="245"/>
    </location>
</feature>
<keyword evidence="1" id="KW-0175">Coiled coil</keyword>
<sequence>MFLKSFKINVLFFLAALFAMSGILTACTTVRPPEVCSVAEKQRLRKYVTPTEKRLRRKEAELSRKRKAATDERCVGSLFSHAVKSNRCTRLTSRIERLETEIETLQGRLLELNAALAGRPSSSTYVKSCKATWIIVRRTRKKPKSAVAPRKTVAVDERRKRPLNKNTTKPNEETFTDQEIQPINYAPEPIASAPAMPTYIAPPSGPVPQMRFYNDNSKVRVVGSSFFPDQSAPANQLVPAHAPAP</sequence>
<feature type="signal peptide" evidence="2">
    <location>
        <begin position="1"/>
        <end position="26"/>
    </location>
</feature>
<gene>
    <name evidence="3" type="ORF">FHS76_001736</name>
</gene>
<dbReference type="RefSeq" id="WP_183650723.1">
    <property type="nucleotide sequence ID" value="NZ_JACIJG010000005.1"/>
</dbReference>
<name>A0A7W9AWF3_9HYPH</name>
<evidence type="ECO:0000313" key="4">
    <source>
        <dbReference type="Proteomes" id="UP000555546"/>
    </source>
</evidence>
<accession>A0A7W9AWF3</accession>
<comment type="caution">
    <text evidence="3">The sequence shown here is derived from an EMBL/GenBank/DDBJ whole genome shotgun (WGS) entry which is preliminary data.</text>
</comment>
<protein>
    <submittedName>
        <fullName evidence="3">Uncharacterized protein (UPF0335 family)</fullName>
    </submittedName>
</protein>
<dbReference type="AlphaFoldDB" id="A0A7W9AWF3"/>
<reference evidence="3 4" key="1">
    <citation type="submission" date="2020-08" db="EMBL/GenBank/DDBJ databases">
        <title>Genomic Encyclopedia of Type Strains, Phase IV (KMG-IV): sequencing the most valuable type-strain genomes for metagenomic binning, comparative biology and taxonomic classification.</title>
        <authorList>
            <person name="Goeker M."/>
        </authorList>
    </citation>
    <scope>NUCLEOTIDE SEQUENCE [LARGE SCALE GENOMIC DNA]</scope>
    <source>
        <strain evidence="3 4">DSM 26944</strain>
    </source>
</reference>
<dbReference type="Proteomes" id="UP000555546">
    <property type="component" value="Unassembled WGS sequence"/>
</dbReference>
<dbReference type="EMBL" id="JACIJG010000005">
    <property type="protein sequence ID" value="MBB5701874.1"/>
    <property type="molecule type" value="Genomic_DNA"/>
</dbReference>
<organism evidence="3 4">
    <name type="scientific">Brucella daejeonensis</name>
    <dbReference type="NCBI Taxonomy" id="659015"/>
    <lineage>
        <taxon>Bacteria</taxon>
        <taxon>Pseudomonadati</taxon>
        <taxon>Pseudomonadota</taxon>
        <taxon>Alphaproteobacteria</taxon>
        <taxon>Hyphomicrobiales</taxon>
        <taxon>Brucellaceae</taxon>
        <taxon>Brucella/Ochrobactrum group</taxon>
        <taxon>Brucella</taxon>
    </lineage>
</organism>
<dbReference type="PROSITE" id="PS51257">
    <property type="entry name" value="PROKAR_LIPOPROTEIN"/>
    <property type="match status" value="1"/>
</dbReference>